<dbReference type="eggNOG" id="KOG1347">
    <property type="taxonomic scope" value="Eukaryota"/>
</dbReference>
<protein>
    <recommendedName>
        <fullName evidence="6">Protein DETOXIFICATION</fullName>
    </recommendedName>
    <alternativeName>
        <fullName evidence="6">Multidrug and toxic compound extrusion protein</fullName>
    </alternativeName>
</protein>
<feature type="transmembrane region" description="Helical" evidence="6">
    <location>
        <begin position="339"/>
        <end position="364"/>
    </location>
</feature>
<evidence type="ECO:0000256" key="1">
    <source>
        <dbReference type="ARBA" id="ARBA00004141"/>
    </source>
</evidence>
<feature type="transmembrane region" description="Helical" evidence="6">
    <location>
        <begin position="259"/>
        <end position="278"/>
    </location>
</feature>
<evidence type="ECO:0000313" key="8">
    <source>
        <dbReference type="Proteomes" id="UP000029981"/>
    </source>
</evidence>
<feature type="transmembrane region" description="Helical" evidence="6">
    <location>
        <begin position="160"/>
        <end position="178"/>
    </location>
</feature>
<reference evidence="7 8" key="2">
    <citation type="journal article" date="2009" name="PLoS ONE">
        <title>An integrated genetic and cytogenetic map of the cucumber genome.</title>
        <authorList>
            <person name="Ren Y."/>
            <person name="Zhang Z."/>
            <person name="Liu J."/>
            <person name="Staub J.E."/>
            <person name="Han Y."/>
            <person name="Cheng Z."/>
            <person name="Li X."/>
            <person name="Lu J."/>
            <person name="Miao H."/>
            <person name="Kang H."/>
            <person name="Xie B."/>
            <person name="Gu X."/>
            <person name="Wang X."/>
            <person name="Du Y."/>
            <person name="Jin W."/>
            <person name="Huang S."/>
        </authorList>
    </citation>
    <scope>NUCLEOTIDE SEQUENCE [LARGE SCALE GENOMIC DNA]</scope>
    <source>
        <strain evidence="8">cv. 9930</strain>
    </source>
</reference>
<keyword evidence="3 6" id="KW-0812">Transmembrane</keyword>
<dbReference type="Gramene" id="KGN63531">
    <property type="protein sequence ID" value="KGN63531"/>
    <property type="gene ID" value="Csa_1G003490"/>
</dbReference>
<gene>
    <name evidence="7" type="ORF">Csa_1G003490</name>
</gene>
<feature type="transmembrane region" description="Helical" evidence="6">
    <location>
        <begin position="216"/>
        <end position="238"/>
    </location>
</feature>
<dbReference type="OrthoDB" id="2126698at2759"/>
<dbReference type="PANTHER" id="PTHR11206">
    <property type="entry name" value="MULTIDRUG RESISTANCE PROTEIN"/>
    <property type="match status" value="1"/>
</dbReference>
<keyword evidence="8" id="KW-1185">Reference proteome</keyword>
<dbReference type="InterPro" id="IPR045069">
    <property type="entry name" value="MATE_euk"/>
</dbReference>
<organism evidence="7 8">
    <name type="scientific">Cucumis sativus</name>
    <name type="common">Cucumber</name>
    <dbReference type="NCBI Taxonomy" id="3659"/>
    <lineage>
        <taxon>Eukaryota</taxon>
        <taxon>Viridiplantae</taxon>
        <taxon>Streptophyta</taxon>
        <taxon>Embryophyta</taxon>
        <taxon>Tracheophyta</taxon>
        <taxon>Spermatophyta</taxon>
        <taxon>Magnoliopsida</taxon>
        <taxon>eudicotyledons</taxon>
        <taxon>Gunneridae</taxon>
        <taxon>Pentapetalae</taxon>
        <taxon>rosids</taxon>
        <taxon>fabids</taxon>
        <taxon>Cucurbitales</taxon>
        <taxon>Cucurbitaceae</taxon>
        <taxon>Benincaseae</taxon>
        <taxon>Cucumis</taxon>
    </lineage>
</organism>
<evidence type="ECO:0000313" key="7">
    <source>
        <dbReference type="EMBL" id="KGN63531.1"/>
    </source>
</evidence>
<comment type="subcellular location">
    <subcellularLocation>
        <location evidence="1">Membrane</location>
        <topology evidence="1">Multi-pass membrane protein</topology>
    </subcellularLocation>
</comment>
<dbReference type="GO" id="GO:0016020">
    <property type="term" value="C:membrane"/>
    <property type="evidence" value="ECO:0000318"/>
    <property type="project" value="GO_Central"/>
</dbReference>
<keyword evidence="5 6" id="KW-0472">Membrane</keyword>
<keyword evidence="4 6" id="KW-1133">Transmembrane helix</keyword>
<accession>A0A0A0LU67</accession>
<dbReference type="AlphaFoldDB" id="A0A0A0LU67"/>
<dbReference type="GO" id="GO:0015297">
    <property type="term" value="F:antiporter activity"/>
    <property type="evidence" value="ECO:0007669"/>
    <property type="project" value="InterPro"/>
</dbReference>
<dbReference type="GO" id="GO:1990961">
    <property type="term" value="P:xenobiotic detoxification by transmembrane export across the plasma membrane"/>
    <property type="evidence" value="ECO:0007669"/>
    <property type="project" value="InterPro"/>
</dbReference>
<feature type="transmembrane region" description="Helical" evidence="6">
    <location>
        <begin position="298"/>
        <end position="318"/>
    </location>
</feature>
<dbReference type="Pfam" id="PF01554">
    <property type="entry name" value="MatE"/>
    <property type="match status" value="2"/>
</dbReference>
<evidence type="ECO:0000256" key="4">
    <source>
        <dbReference type="ARBA" id="ARBA00022989"/>
    </source>
</evidence>
<evidence type="ECO:0000256" key="2">
    <source>
        <dbReference type="ARBA" id="ARBA00010199"/>
    </source>
</evidence>
<evidence type="ECO:0000256" key="5">
    <source>
        <dbReference type="ARBA" id="ARBA00023136"/>
    </source>
</evidence>
<dbReference type="NCBIfam" id="TIGR00797">
    <property type="entry name" value="matE"/>
    <property type="match status" value="1"/>
</dbReference>
<dbReference type="GO" id="GO:0042910">
    <property type="term" value="F:xenobiotic transmembrane transporter activity"/>
    <property type="evidence" value="ECO:0007669"/>
    <property type="project" value="InterPro"/>
</dbReference>
<feature type="transmembrane region" description="Helical" evidence="6">
    <location>
        <begin position="414"/>
        <end position="437"/>
    </location>
</feature>
<dbReference type="Proteomes" id="UP000029981">
    <property type="component" value="Chromosome 1"/>
</dbReference>
<feature type="transmembrane region" description="Helical" evidence="6">
    <location>
        <begin position="376"/>
        <end position="393"/>
    </location>
</feature>
<feature type="transmembrane region" description="Helical" evidence="6">
    <location>
        <begin position="190"/>
        <end position="210"/>
    </location>
</feature>
<sequence>MDENGGRKLGDLGSHLISESLKIRLNGDQKWEEVIREIKKQMGLAGPLVLVSFLQYSLQLISIMFIGHLGELQLSGASMALSFAGVTGFSLLMGMGSALETLCGQSYGGKQYEMLGIHMQRAIVVLSLICIPIAVLWASIEQILTFLKQDPLISEQAGIYGKWLIPSIIPYGLLQCQLRFLQTQHLTSPLLISSAASSFIHLLVCWVLVFEFGFGIKGAAFSTAITYWVNVIILGLYIKFSPHCQKTWTGFSIHGINNLFAFLALGVPSSLMICLEYWSYEFLVFMSGLLPNPELETSMISISMTISALIFRIAYGFGSAVSTRVSNELGAGKAMAAKLAVKVVMVLGLVQGIALGVLLISLGNKWGFVFTNEPQLIQYLSSIMPILAISNFIDAIQGTLSGTARGCGWQKTAAWVSFGAYYLVGLPCAVTFTFVLHFGGKGLWIGITCGSFLQTILLLLITFTTNWEEQAIKAKQRMMYTTSSLPTMITTPLLE</sequence>
<comment type="similarity">
    <text evidence="2 6">Belongs to the multi antimicrobial extrusion (MATE) (TC 2.A.66.1) family.</text>
</comment>
<feature type="transmembrane region" description="Helical" evidence="6">
    <location>
        <begin position="79"/>
        <end position="102"/>
    </location>
</feature>
<dbReference type="OMA" id="SSAISYW"/>
<dbReference type="InterPro" id="IPR002528">
    <property type="entry name" value="MATE_fam"/>
</dbReference>
<reference evidence="7 8" key="3">
    <citation type="journal article" date="2010" name="BMC Genomics">
        <title>Transcriptome sequencing and comparative analysis of cucumber flowers with different sex types.</title>
        <authorList>
            <person name="Guo S."/>
            <person name="Zheng Y."/>
            <person name="Joung J.G."/>
            <person name="Liu S."/>
            <person name="Zhang Z."/>
            <person name="Crasta O.R."/>
            <person name="Sobral B.W."/>
            <person name="Xu Y."/>
            <person name="Huang S."/>
            <person name="Fei Z."/>
        </authorList>
    </citation>
    <scope>NUCLEOTIDE SEQUENCE [LARGE SCALE GENOMIC DNA]</scope>
    <source>
        <strain evidence="8">cv. 9930</strain>
    </source>
</reference>
<feature type="transmembrane region" description="Helical" evidence="6">
    <location>
        <begin position="443"/>
        <end position="467"/>
    </location>
</feature>
<proteinExistence type="inferred from homology"/>
<feature type="transmembrane region" description="Helical" evidence="6">
    <location>
        <begin position="44"/>
        <end position="67"/>
    </location>
</feature>
<dbReference type="EMBL" id="CM002922">
    <property type="protein sequence ID" value="KGN63531.1"/>
    <property type="molecule type" value="Genomic_DNA"/>
</dbReference>
<dbReference type="GO" id="GO:0022857">
    <property type="term" value="F:transmembrane transporter activity"/>
    <property type="evidence" value="ECO:0000318"/>
    <property type="project" value="GO_Central"/>
</dbReference>
<feature type="transmembrane region" description="Helical" evidence="6">
    <location>
        <begin position="122"/>
        <end position="140"/>
    </location>
</feature>
<evidence type="ECO:0000256" key="6">
    <source>
        <dbReference type="RuleBase" id="RU004914"/>
    </source>
</evidence>
<name>A0A0A0LU67_CUCSA</name>
<dbReference type="KEGG" id="csv:101222547"/>
<reference evidence="7 8" key="1">
    <citation type="journal article" date="2009" name="Nat. Genet.">
        <title>The genome of the cucumber, Cucumis sativus L.</title>
        <authorList>
            <person name="Huang S."/>
            <person name="Li R."/>
            <person name="Zhang Z."/>
            <person name="Li L."/>
            <person name="Gu X."/>
            <person name="Fan W."/>
            <person name="Lucas W.J."/>
            <person name="Wang X."/>
            <person name="Xie B."/>
            <person name="Ni P."/>
            <person name="Ren Y."/>
            <person name="Zhu H."/>
            <person name="Li J."/>
            <person name="Lin K."/>
            <person name="Jin W."/>
            <person name="Fei Z."/>
            <person name="Li G."/>
            <person name="Staub J."/>
            <person name="Kilian A."/>
            <person name="van der Vossen E.A."/>
            <person name="Wu Y."/>
            <person name="Guo J."/>
            <person name="He J."/>
            <person name="Jia Z."/>
            <person name="Ren Y."/>
            <person name="Tian G."/>
            <person name="Lu Y."/>
            <person name="Ruan J."/>
            <person name="Qian W."/>
            <person name="Wang M."/>
            <person name="Huang Q."/>
            <person name="Li B."/>
            <person name="Xuan Z."/>
            <person name="Cao J."/>
            <person name="Asan"/>
            <person name="Wu Z."/>
            <person name="Zhang J."/>
            <person name="Cai Q."/>
            <person name="Bai Y."/>
            <person name="Zhao B."/>
            <person name="Han Y."/>
            <person name="Li Y."/>
            <person name="Li X."/>
            <person name="Wang S."/>
            <person name="Shi Q."/>
            <person name="Liu S."/>
            <person name="Cho W.K."/>
            <person name="Kim J.Y."/>
            <person name="Xu Y."/>
            <person name="Heller-Uszynska K."/>
            <person name="Miao H."/>
            <person name="Cheng Z."/>
            <person name="Zhang S."/>
            <person name="Wu J."/>
            <person name="Yang Y."/>
            <person name="Kang H."/>
            <person name="Li M."/>
            <person name="Liang H."/>
            <person name="Ren X."/>
            <person name="Shi Z."/>
            <person name="Wen M."/>
            <person name="Jian M."/>
            <person name="Yang H."/>
            <person name="Zhang G."/>
            <person name="Yang Z."/>
            <person name="Chen R."/>
            <person name="Liu S."/>
            <person name="Li J."/>
            <person name="Ma L."/>
            <person name="Liu H."/>
            <person name="Zhou Y."/>
            <person name="Zhao J."/>
            <person name="Fang X."/>
            <person name="Li G."/>
            <person name="Fang L."/>
            <person name="Li Y."/>
            <person name="Liu D."/>
            <person name="Zheng H."/>
            <person name="Zhang Y."/>
            <person name="Qin N."/>
            <person name="Li Z."/>
            <person name="Yang G."/>
            <person name="Yang S."/>
            <person name="Bolund L."/>
            <person name="Kristiansen K."/>
            <person name="Zheng H."/>
            <person name="Li S."/>
            <person name="Zhang X."/>
            <person name="Yang H."/>
            <person name="Wang J."/>
            <person name="Sun R."/>
            <person name="Zhang B."/>
            <person name="Jiang S."/>
            <person name="Wang J."/>
            <person name="Du Y."/>
            <person name="Li S."/>
        </authorList>
    </citation>
    <scope>NUCLEOTIDE SEQUENCE [LARGE SCALE GENOMIC DNA]</scope>
    <source>
        <strain evidence="8">cv. 9930</strain>
    </source>
</reference>
<evidence type="ECO:0000256" key="3">
    <source>
        <dbReference type="ARBA" id="ARBA00022692"/>
    </source>
</evidence>
<reference evidence="7 8" key="4">
    <citation type="journal article" date="2011" name="BMC Genomics">
        <title>RNA-Seq improves annotation of protein-coding genes in the cucumber genome.</title>
        <authorList>
            <person name="Li Z."/>
            <person name="Zhang Z."/>
            <person name="Yan P."/>
            <person name="Huang S."/>
            <person name="Fei Z."/>
            <person name="Lin K."/>
        </authorList>
    </citation>
    <scope>NUCLEOTIDE SEQUENCE [LARGE SCALE GENOMIC DNA]</scope>
    <source>
        <strain evidence="8">cv. 9930</strain>
    </source>
</reference>
<dbReference type="CDD" id="cd13132">
    <property type="entry name" value="MATE_eukaryotic"/>
    <property type="match status" value="1"/>
</dbReference>